<dbReference type="EC" id="6.2.1.1" evidence="1"/>
<evidence type="ECO:0000259" key="6">
    <source>
        <dbReference type="Pfam" id="PF13193"/>
    </source>
</evidence>
<dbReference type="Gene3D" id="3.30.300.30">
    <property type="match status" value="1"/>
</dbReference>
<dbReference type="Pfam" id="PF13193">
    <property type="entry name" value="AMP-binding_C"/>
    <property type="match status" value="1"/>
</dbReference>
<dbReference type="PANTHER" id="PTHR43347:SF3">
    <property type="entry name" value="ACYL-COA SYNTHETASE SHORT-CHAIN FAMILY MEMBER 3, MITOCHONDRIAL"/>
    <property type="match status" value="1"/>
</dbReference>
<organism evidence="7 8">
    <name type="scientific">Ridgeia piscesae</name>
    <name type="common">Tubeworm</name>
    <dbReference type="NCBI Taxonomy" id="27915"/>
    <lineage>
        <taxon>Eukaryota</taxon>
        <taxon>Metazoa</taxon>
        <taxon>Spiralia</taxon>
        <taxon>Lophotrochozoa</taxon>
        <taxon>Annelida</taxon>
        <taxon>Polychaeta</taxon>
        <taxon>Sedentaria</taxon>
        <taxon>Canalipalpata</taxon>
        <taxon>Sabellida</taxon>
        <taxon>Siboglinidae</taxon>
        <taxon>Ridgeia</taxon>
    </lineage>
</organism>
<evidence type="ECO:0000313" key="8">
    <source>
        <dbReference type="Proteomes" id="UP001209878"/>
    </source>
</evidence>
<evidence type="ECO:0000313" key="7">
    <source>
        <dbReference type="EMBL" id="KAK2189900.1"/>
    </source>
</evidence>
<evidence type="ECO:0000256" key="1">
    <source>
        <dbReference type="ARBA" id="ARBA00013275"/>
    </source>
</evidence>
<proteinExistence type="predicted"/>
<dbReference type="PANTHER" id="PTHR43347">
    <property type="entry name" value="ACYL-COA SYNTHETASE"/>
    <property type="match status" value="1"/>
</dbReference>
<dbReference type="Gene3D" id="3.40.50.12780">
    <property type="entry name" value="N-terminal domain of ligase-like"/>
    <property type="match status" value="1"/>
</dbReference>
<dbReference type="InterPro" id="IPR025110">
    <property type="entry name" value="AMP-bd_C"/>
</dbReference>
<dbReference type="InterPro" id="IPR042099">
    <property type="entry name" value="ANL_N_sf"/>
</dbReference>
<dbReference type="PROSITE" id="PS00455">
    <property type="entry name" value="AMP_BINDING"/>
    <property type="match status" value="1"/>
</dbReference>
<feature type="domain" description="AMP-dependent synthetase/ligase" evidence="5">
    <location>
        <begin position="1"/>
        <end position="335"/>
    </location>
</feature>
<feature type="domain" description="AMP-binding enzyme C-terminal" evidence="6">
    <location>
        <begin position="400"/>
        <end position="478"/>
    </location>
</feature>
<sequence length="524" mass="57612">MPMIPEAVIAMLASARLGALHSLVFGGFASKELATRINHAEPKVIVSANCAIEPGRVINYKPLLDKAIELSDFKVPSCIIYNRDYEKFTPASMVPGRDKCYQDEMASAQPHDCVPVSATDPLYLLYTSGTTGMPKAVVRPSGGHAVVLNWSMYNIYGMHPHETWFAASDLGWVVGHSYIVYAPLFHCNTTVLYEGKPVGTPGPSAYYRIITDHKVAGMFAAPTSIRAVRREDPNGEAGKDFKFPHFRYLFLAGEYCDHETMEYAETHFRVPCLDNWWQTETGSAITSTCVGLGTDLRPPPGVAGRSVPGWNVKVLSSEDKSEAEVETLGHIVVKLPLPPSAFSTLWNNEEGFKKLYFSTFPGYYDTMDAGFRDAQGNIAITARVDDVINVAGHRLSTGQLEEAMLEHGAVAEAAVIPIPDKLKGHVPLGFYVLKAGTFIDEDQLEREIVMAVREHVGPVASFRSAIAIRKLPKTRSGKVARRTMSSMITRTPYSIPVTIEDASVYAHLEEVLRQKGYDPLPPSS</sequence>
<evidence type="ECO:0000259" key="5">
    <source>
        <dbReference type="Pfam" id="PF00501"/>
    </source>
</evidence>
<evidence type="ECO:0000256" key="2">
    <source>
        <dbReference type="ARBA" id="ARBA00040004"/>
    </source>
</evidence>
<protein>
    <recommendedName>
        <fullName evidence="2">Acyl-CoA synthetase short-chain family member 3, mitochondrial</fullName>
        <ecNumber evidence="1">6.2.1.1</ecNumber>
    </recommendedName>
    <alternativeName>
        <fullName evidence="3">Acetate--CoA ligase 3</fullName>
    </alternativeName>
</protein>
<evidence type="ECO:0000256" key="3">
    <source>
        <dbReference type="ARBA" id="ARBA00042755"/>
    </source>
</evidence>
<name>A0AAD9P887_RIDPI</name>
<dbReference type="SUPFAM" id="SSF56801">
    <property type="entry name" value="Acetyl-CoA synthetase-like"/>
    <property type="match status" value="1"/>
</dbReference>
<dbReference type="GO" id="GO:0003987">
    <property type="term" value="F:acetate-CoA ligase activity"/>
    <property type="evidence" value="ECO:0007669"/>
    <property type="project" value="UniProtKB-EC"/>
</dbReference>
<dbReference type="InterPro" id="IPR000873">
    <property type="entry name" value="AMP-dep_synth/lig_dom"/>
</dbReference>
<dbReference type="Pfam" id="PF00501">
    <property type="entry name" value="AMP-binding"/>
    <property type="match status" value="1"/>
</dbReference>
<dbReference type="AlphaFoldDB" id="A0AAD9P887"/>
<evidence type="ECO:0000256" key="4">
    <source>
        <dbReference type="ARBA" id="ARBA00047935"/>
    </source>
</evidence>
<keyword evidence="8" id="KW-1185">Reference proteome</keyword>
<comment type="catalytic activity">
    <reaction evidence="4">
        <text>butanoate + ATP + CoA = butanoyl-CoA + AMP + diphosphate</text>
        <dbReference type="Rhea" id="RHEA:46172"/>
        <dbReference type="ChEBI" id="CHEBI:17968"/>
        <dbReference type="ChEBI" id="CHEBI:30616"/>
        <dbReference type="ChEBI" id="CHEBI:33019"/>
        <dbReference type="ChEBI" id="CHEBI:57287"/>
        <dbReference type="ChEBI" id="CHEBI:57371"/>
        <dbReference type="ChEBI" id="CHEBI:456215"/>
    </reaction>
    <physiologicalReaction direction="left-to-right" evidence="4">
        <dbReference type="Rhea" id="RHEA:46173"/>
    </physiologicalReaction>
</comment>
<dbReference type="GO" id="GO:0005759">
    <property type="term" value="C:mitochondrial matrix"/>
    <property type="evidence" value="ECO:0007669"/>
    <property type="project" value="TreeGrafter"/>
</dbReference>
<dbReference type="Proteomes" id="UP001209878">
    <property type="component" value="Unassembled WGS sequence"/>
</dbReference>
<reference evidence="7" key="1">
    <citation type="journal article" date="2023" name="Mol. Biol. Evol.">
        <title>Third-Generation Sequencing Reveals the Adaptive Role of the Epigenome in Three Deep-Sea Polychaetes.</title>
        <authorList>
            <person name="Perez M."/>
            <person name="Aroh O."/>
            <person name="Sun Y."/>
            <person name="Lan Y."/>
            <person name="Juniper S.K."/>
            <person name="Young C.R."/>
            <person name="Angers B."/>
            <person name="Qian P.Y."/>
        </authorList>
    </citation>
    <scope>NUCLEOTIDE SEQUENCE</scope>
    <source>
        <strain evidence="7">R07B-5</strain>
    </source>
</reference>
<dbReference type="GO" id="GO:0050218">
    <property type="term" value="F:propionate-CoA ligase activity"/>
    <property type="evidence" value="ECO:0007669"/>
    <property type="project" value="TreeGrafter"/>
</dbReference>
<gene>
    <name evidence="7" type="ORF">NP493_94g02044</name>
</gene>
<accession>A0AAD9P887</accession>
<dbReference type="InterPro" id="IPR020845">
    <property type="entry name" value="AMP-binding_CS"/>
</dbReference>
<dbReference type="EMBL" id="JAODUO010000094">
    <property type="protein sequence ID" value="KAK2189900.1"/>
    <property type="molecule type" value="Genomic_DNA"/>
</dbReference>
<dbReference type="InterPro" id="IPR045851">
    <property type="entry name" value="AMP-bd_C_sf"/>
</dbReference>
<comment type="caution">
    <text evidence="7">The sequence shown here is derived from an EMBL/GenBank/DDBJ whole genome shotgun (WGS) entry which is preliminary data.</text>
</comment>